<dbReference type="PROSITE" id="PS50948">
    <property type="entry name" value="PAN"/>
    <property type="match status" value="3"/>
</dbReference>
<sequence length="1003" mass="116205">MFLYCNKIMDSIDACANYCLENIIDLSQNKFICHGFTREELNNLKKENICEFFDENKAEILERKPLIQKNEIRQSKANLNNYYGKNEKKNIKRNYFERICLSTKNSTLLVKRLIYKGVYPHSSFSKNIENIKIIEIMEDRKYCLEECLSDNRCRSVDFDTKNGNCYLFAYTIYSTLGTQLPFIKQLKPNVDIDHYENMCKIKENFNRCGNRHLAFILTKDVEVHSFGVVISDKISLTDCLTKCLESPFSLCQAVQYRHSIGECIHLMEKIINEPLPNDEIFLFEPICLPDPPNNLTTLDCLEEHVFEKVQNMELKSEQLIGGDIKEFIGIKLEDCLDACILEENCLSINFRFVEELINETNIKNISSTFFSTICQILPFNRSDINKTLTVLIQGIDYYELACNRENIKENFKNKEINNEIIKLENKTEIELKIEKSEEIKDLKTTIIPSTSTNKIKCSFLPNSGIQECINIETTTQIIFPTLITKIQQKLIKDFPINLENIPKQITIKENLTEIMSTTNNIFLNSSTEEYLSTEELNKSTIQTNIPETKLLNNNCIYSNQVQASVFCDSQGANVTFKLIDPSISYTGKIYAADHLTNCFLNIKNSKEFFFFVNKPKKGNNFIKNWCNVQENNNQLNVLLVLSNSIGEGTPPELTTKNDLFFYVTCRYVNGIPIPEGNVTINGATPLEPDSPQTFNKLKDEQQNIEHFRNNEDTRIKLKILRNGKPINNVFIGEKLLAVVESNKIKADNFLNQFLLLDINGCSIYPQIMGNMRRVNNHLEAELTAFRIDGGSELDIICSVIVCHSNCKTEKCSNNKLEESSLHFNEENNFKSTEFLNNSFTNQHPRLERMTMEQIKNDKINEENNKILVDKRIKVLVMKEIDENNLNEEEKEEKEIEWIIEENNNLGNKIVDEDYFIDKNINNNELITQNYIEEEEKDEENNCIIEPFIILFSAAILLILSGSIFAIIIINWLQIIYTHQSINELVNGYFYIPRIRKDFNPYIA</sequence>
<dbReference type="EMBL" id="JABEBT010000073">
    <property type="protein sequence ID" value="KAF7633607.1"/>
    <property type="molecule type" value="Genomic_DNA"/>
</dbReference>
<feature type="domain" description="Apple" evidence="2">
    <location>
        <begin position="100"/>
        <end position="199"/>
    </location>
</feature>
<feature type="transmembrane region" description="Helical" evidence="1">
    <location>
        <begin position="947"/>
        <end position="972"/>
    </location>
</feature>
<keyword evidence="1" id="KW-0812">Transmembrane</keyword>
<dbReference type="PANTHER" id="PTHR47327">
    <property type="entry name" value="FI18240P1-RELATED"/>
    <property type="match status" value="1"/>
</dbReference>
<reference evidence="4" key="1">
    <citation type="journal article" date="2020" name="Ecol. Evol.">
        <title>Genome structure and content of the rice root-knot nematode (Meloidogyne graminicola).</title>
        <authorList>
            <person name="Phan N.T."/>
            <person name="Danchin E.G.J."/>
            <person name="Klopp C."/>
            <person name="Perfus-Barbeoch L."/>
            <person name="Kozlowski D.K."/>
            <person name="Koutsovoulos G.D."/>
            <person name="Lopez-Roques C."/>
            <person name="Bouchez O."/>
            <person name="Zahm M."/>
            <person name="Besnard G."/>
            <person name="Bellafiore S."/>
        </authorList>
    </citation>
    <scope>NUCLEOTIDE SEQUENCE</scope>
    <source>
        <strain evidence="4">VN-18</strain>
    </source>
</reference>
<evidence type="ECO:0000256" key="1">
    <source>
        <dbReference type="SAM" id="Phobius"/>
    </source>
</evidence>
<keyword evidence="1" id="KW-1133">Transmembrane helix</keyword>
<evidence type="ECO:0000259" key="3">
    <source>
        <dbReference type="PROSITE" id="PS51034"/>
    </source>
</evidence>
<dbReference type="SMART" id="SM00241">
    <property type="entry name" value="ZP"/>
    <property type="match status" value="1"/>
</dbReference>
<proteinExistence type="predicted"/>
<name>A0A8S9ZJS9_9BILA</name>
<evidence type="ECO:0000313" key="4">
    <source>
        <dbReference type="EMBL" id="KAF7633607.1"/>
    </source>
</evidence>
<accession>A0A8S9ZJS9</accession>
<evidence type="ECO:0008006" key="6">
    <source>
        <dbReference type="Google" id="ProtNLM"/>
    </source>
</evidence>
<dbReference type="OrthoDB" id="6423981at2759"/>
<dbReference type="GO" id="GO:0009653">
    <property type="term" value="P:anatomical structure morphogenesis"/>
    <property type="evidence" value="ECO:0007669"/>
    <property type="project" value="TreeGrafter"/>
</dbReference>
<feature type="domain" description="Apple" evidence="2">
    <location>
        <begin position="208"/>
        <end position="287"/>
    </location>
</feature>
<evidence type="ECO:0000313" key="5">
    <source>
        <dbReference type="Proteomes" id="UP000605970"/>
    </source>
</evidence>
<dbReference type="InterPro" id="IPR003609">
    <property type="entry name" value="Pan_app"/>
</dbReference>
<keyword evidence="5" id="KW-1185">Reference proteome</keyword>
<organism evidence="4 5">
    <name type="scientific">Meloidogyne graminicola</name>
    <dbReference type="NCBI Taxonomy" id="189291"/>
    <lineage>
        <taxon>Eukaryota</taxon>
        <taxon>Metazoa</taxon>
        <taxon>Ecdysozoa</taxon>
        <taxon>Nematoda</taxon>
        <taxon>Chromadorea</taxon>
        <taxon>Rhabditida</taxon>
        <taxon>Tylenchina</taxon>
        <taxon>Tylenchomorpha</taxon>
        <taxon>Tylenchoidea</taxon>
        <taxon>Meloidogynidae</taxon>
        <taxon>Meloidogyninae</taxon>
        <taxon>Meloidogyne</taxon>
    </lineage>
</organism>
<feature type="domain" description="ZP" evidence="3">
    <location>
        <begin position="566"/>
        <end position="818"/>
    </location>
</feature>
<dbReference type="PROSITE" id="PS51034">
    <property type="entry name" value="ZP_2"/>
    <property type="match status" value="1"/>
</dbReference>
<dbReference type="InterPro" id="IPR001507">
    <property type="entry name" value="ZP_dom"/>
</dbReference>
<comment type="caution">
    <text evidence="4">The sequence shown here is derived from an EMBL/GenBank/DDBJ whole genome shotgun (WGS) entry which is preliminary data.</text>
</comment>
<gene>
    <name evidence="4" type="ORF">Mgra_00007015</name>
</gene>
<dbReference type="SUPFAM" id="SSF57414">
    <property type="entry name" value="Hairpin loop containing domain-like"/>
    <property type="match status" value="3"/>
</dbReference>
<feature type="domain" description="Apple" evidence="2">
    <location>
        <begin position="300"/>
        <end position="402"/>
    </location>
</feature>
<dbReference type="Gene3D" id="3.50.4.10">
    <property type="entry name" value="Hepatocyte Growth Factor"/>
    <property type="match status" value="1"/>
</dbReference>
<protein>
    <recommendedName>
        <fullName evidence="6">Apple domain-containing protein</fullName>
    </recommendedName>
</protein>
<keyword evidence="1" id="KW-0472">Membrane</keyword>
<dbReference type="AlphaFoldDB" id="A0A8S9ZJS9"/>
<dbReference type="Pfam" id="PF00024">
    <property type="entry name" value="PAN_1"/>
    <property type="match status" value="3"/>
</dbReference>
<dbReference type="InterPro" id="IPR052774">
    <property type="entry name" value="Celegans_DevNeuronal_Protein"/>
</dbReference>
<dbReference type="SMART" id="SM00473">
    <property type="entry name" value="PAN_AP"/>
    <property type="match status" value="3"/>
</dbReference>
<dbReference type="Proteomes" id="UP000605970">
    <property type="component" value="Unassembled WGS sequence"/>
</dbReference>
<evidence type="ECO:0000259" key="2">
    <source>
        <dbReference type="PROSITE" id="PS50948"/>
    </source>
</evidence>
<dbReference type="PANTHER" id="PTHR47327:SF1">
    <property type="entry name" value="RE15579P"/>
    <property type="match status" value="1"/>
</dbReference>